<dbReference type="SMART" id="SM00382">
    <property type="entry name" value="AAA"/>
    <property type="match status" value="2"/>
</dbReference>
<dbReference type="CDD" id="cd03216">
    <property type="entry name" value="ABC_Carb_Monos_I"/>
    <property type="match status" value="1"/>
</dbReference>
<evidence type="ECO:0000256" key="2">
    <source>
        <dbReference type="ARBA" id="ARBA00022448"/>
    </source>
</evidence>
<dbReference type="Proteomes" id="UP001596150">
    <property type="component" value="Unassembled WGS sequence"/>
</dbReference>
<dbReference type="GO" id="GO:0005524">
    <property type="term" value="F:ATP binding"/>
    <property type="evidence" value="ECO:0007669"/>
    <property type="project" value="UniProtKB-KW"/>
</dbReference>
<evidence type="ECO:0000313" key="8">
    <source>
        <dbReference type="EMBL" id="MFC5515818.1"/>
    </source>
</evidence>
<keyword evidence="2" id="KW-0813">Transport</keyword>
<keyword evidence="9" id="KW-1185">Reference proteome</keyword>
<comment type="similarity">
    <text evidence="1">Belongs to the ABC transporter superfamily.</text>
</comment>
<protein>
    <submittedName>
        <fullName evidence="8">Sugar ABC transporter ATP-binding protein</fullName>
    </submittedName>
</protein>
<evidence type="ECO:0000256" key="3">
    <source>
        <dbReference type="ARBA" id="ARBA00022597"/>
    </source>
</evidence>
<dbReference type="EMBL" id="JBHSML010000003">
    <property type="protein sequence ID" value="MFC5515818.1"/>
    <property type="molecule type" value="Genomic_DNA"/>
</dbReference>
<evidence type="ECO:0000259" key="7">
    <source>
        <dbReference type="PROSITE" id="PS50893"/>
    </source>
</evidence>
<sequence length="519" mass="55213">MPLPLAAASLAPGLTLAMTGIVKTFPGVRALDAADLDIRAGEIHGLVGENGAGKSTIIKILGGVYARDAGDILANGEVLAGGAAADMHAIGIRIIHQELNLVDHFTVAESVFLGQERTDRFGGLAKRRMRREAEAFLRDVLECPLDGQTLIRDLGIAERKLVQIAAALIDGKARLVVFDEPTAPLAAAETGRLFNAIRNLKARGVSILYVSHYLGEIVDICDRVTVFRNGRHVAVLDAPNPTRTDEIITWMIGRQLDDLYPAAAVRTADGIEAEPSFAVERLGDGRSFADVSFSLAKGEIFGIAGLIGSGRDELVDGLYGLRPPATGRVTRAGRPIRLDPALAVQSGLVLVPRDRRRDGLVLDLAVTDNINLASLDEVSTAGFRRERRANARATRLADLLDIRPRSVGTRAGLLSGGNQQKVVLGRWLAAEAEIFLLDEPTIGVDIGARAEIYRLVRELADGGATVIVSSGDAAELIGLCDRIAVLVRGKLVEIVRCGEISVDGLIARTTDAAGQRVAS</sequence>
<keyword evidence="6 8" id="KW-0067">ATP-binding</keyword>
<dbReference type="InterPro" id="IPR017871">
    <property type="entry name" value="ABC_transporter-like_CS"/>
</dbReference>
<feature type="domain" description="ABC transporter" evidence="7">
    <location>
        <begin position="265"/>
        <end position="513"/>
    </location>
</feature>
<dbReference type="PANTHER" id="PTHR43790">
    <property type="entry name" value="CARBOHYDRATE TRANSPORT ATP-BINDING PROTEIN MG119-RELATED"/>
    <property type="match status" value="1"/>
</dbReference>
<dbReference type="InterPro" id="IPR050107">
    <property type="entry name" value="ABC_carbohydrate_import_ATPase"/>
</dbReference>
<reference evidence="9" key="1">
    <citation type="journal article" date="2019" name="Int. J. Syst. Evol. Microbiol.">
        <title>The Global Catalogue of Microorganisms (GCM) 10K type strain sequencing project: providing services to taxonomists for standard genome sequencing and annotation.</title>
        <authorList>
            <consortium name="The Broad Institute Genomics Platform"/>
            <consortium name="The Broad Institute Genome Sequencing Center for Infectious Disease"/>
            <person name="Wu L."/>
            <person name="Ma J."/>
        </authorList>
    </citation>
    <scope>NUCLEOTIDE SEQUENCE [LARGE SCALE GENOMIC DNA]</scope>
    <source>
        <strain evidence="9">KACC 12633</strain>
    </source>
</reference>
<dbReference type="InterPro" id="IPR003593">
    <property type="entry name" value="AAA+_ATPase"/>
</dbReference>
<evidence type="ECO:0000313" key="9">
    <source>
        <dbReference type="Proteomes" id="UP001596150"/>
    </source>
</evidence>
<keyword evidence="4" id="KW-0677">Repeat</keyword>
<gene>
    <name evidence="8" type="ORF">ACFPP9_08565</name>
</gene>
<dbReference type="PROSITE" id="PS50893">
    <property type="entry name" value="ABC_TRANSPORTER_2"/>
    <property type="match status" value="2"/>
</dbReference>
<comment type="caution">
    <text evidence="8">The sequence shown here is derived from an EMBL/GenBank/DDBJ whole genome shotgun (WGS) entry which is preliminary data.</text>
</comment>
<evidence type="ECO:0000256" key="5">
    <source>
        <dbReference type="ARBA" id="ARBA00022741"/>
    </source>
</evidence>
<proteinExistence type="inferred from homology"/>
<dbReference type="Pfam" id="PF00005">
    <property type="entry name" value="ABC_tran"/>
    <property type="match status" value="2"/>
</dbReference>
<dbReference type="CDD" id="cd03215">
    <property type="entry name" value="ABC_Carb_Monos_II"/>
    <property type="match status" value="1"/>
</dbReference>
<keyword evidence="5" id="KW-0547">Nucleotide-binding</keyword>
<keyword evidence="3" id="KW-0762">Sugar transport</keyword>
<evidence type="ECO:0000256" key="6">
    <source>
        <dbReference type="ARBA" id="ARBA00022840"/>
    </source>
</evidence>
<dbReference type="RefSeq" id="WP_266341961.1">
    <property type="nucleotide sequence ID" value="NZ_JAPKNH010000001.1"/>
</dbReference>
<evidence type="ECO:0000256" key="4">
    <source>
        <dbReference type="ARBA" id="ARBA00022737"/>
    </source>
</evidence>
<evidence type="ECO:0000256" key="1">
    <source>
        <dbReference type="ARBA" id="ARBA00005417"/>
    </source>
</evidence>
<dbReference type="Gene3D" id="3.40.50.300">
    <property type="entry name" value="P-loop containing nucleotide triphosphate hydrolases"/>
    <property type="match status" value="2"/>
</dbReference>
<dbReference type="SUPFAM" id="SSF52540">
    <property type="entry name" value="P-loop containing nucleoside triphosphate hydrolases"/>
    <property type="match status" value="2"/>
</dbReference>
<accession>A0ABW0PU02</accession>
<name>A0ABW0PU02_9HYPH</name>
<dbReference type="InterPro" id="IPR027417">
    <property type="entry name" value="P-loop_NTPase"/>
</dbReference>
<feature type="domain" description="ABC transporter" evidence="7">
    <location>
        <begin position="16"/>
        <end position="254"/>
    </location>
</feature>
<dbReference type="PROSITE" id="PS00211">
    <property type="entry name" value="ABC_TRANSPORTER_1"/>
    <property type="match status" value="1"/>
</dbReference>
<dbReference type="PANTHER" id="PTHR43790:SF9">
    <property type="entry name" value="GALACTOFURANOSE TRANSPORTER ATP-BINDING PROTEIN YTFR"/>
    <property type="match status" value="1"/>
</dbReference>
<dbReference type="InterPro" id="IPR003439">
    <property type="entry name" value="ABC_transporter-like_ATP-bd"/>
</dbReference>
<organism evidence="8 9">
    <name type="scientific">Kaistia terrae</name>
    <dbReference type="NCBI Taxonomy" id="537017"/>
    <lineage>
        <taxon>Bacteria</taxon>
        <taxon>Pseudomonadati</taxon>
        <taxon>Pseudomonadota</taxon>
        <taxon>Alphaproteobacteria</taxon>
        <taxon>Hyphomicrobiales</taxon>
        <taxon>Kaistiaceae</taxon>
        <taxon>Kaistia</taxon>
    </lineage>
</organism>